<feature type="transmembrane region" description="Helical" evidence="1">
    <location>
        <begin position="82"/>
        <end position="109"/>
    </location>
</feature>
<reference evidence="2" key="2">
    <citation type="submission" date="2020-05" db="UniProtKB">
        <authorList>
            <consortium name="EnsemblMetazoa"/>
        </authorList>
    </citation>
    <scope>IDENTIFICATION</scope>
    <source>
        <strain evidence="2">IAEA</strain>
    </source>
</reference>
<dbReference type="AlphaFoldDB" id="A0A1A9ZGW2"/>
<keyword evidence="1" id="KW-0812">Transmembrane</keyword>
<dbReference type="Proteomes" id="UP000092445">
    <property type="component" value="Unassembled WGS sequence"/>
</dbReference>
<name>A0A1A9ZGW2_GLOPL</name>
<accession>A0A1A9ZGW2</accession>
<keyword evidence="1" id="KW-0472">Membrane</keyword>
<feature type="transmembrane region" description="Helical" evidence="1">
    <location>
        <begin position="50"/>
        <end position="76"/>
    </location>
</feature>
<reference evidence="3" key="1">
    <citation type="submission" date="2014-03" db="EMBL/GenBank/DDBJ databases">
        <authorList>
            <person name="Aksoy S."/>
            <person name="Warren W."/>
            <person name="Wilson R.K."/>
        </authorList>
    </citation>
    <scope>NUCLEOTIDE SEQUENCE [LARGE SCALE GENOMIC DNA]</scope>
    <source>
        <strain evidence="3">IAEA</strain>
    </source>
</reference>
<keyword evidence="1" id="KW-1133">Transmembrane helix</keyword>
<sequence>MAKVSNDISPYSILIFFSSGSSSSFGPTQQQSLLKPAHDELIKFIPNMQLICLIALNLGPYLVQVNIVGAACIIVPADNRDIMLSITLLIIIMYIFSSVGGYMTTSLSCHARKINSLHYKRMTLADCMRSALLIYQKFVLLLIITLLLIKYDNADVDIKIGI</sequence>
<dbReference type="EnsemblMetazoa" id="GPAI014248-RA">
    <property type="protein sequence ID" value="GPAI014248-PA"/>
    <property type="gene ID" value="GPAI014248"/>
</dbReference>
<evidence type="ECO:0000256" key="1">
    <source>
        <dbReference type="SAM" id="Phobius"/>
    </source>
</evidence>
<keyword evidence="3" id="KW-1185">Reference proteome</keyword>
<organism evidence="2 3">
    <name type="scientific">Glossina pallidipes</name>
    <name type="common">Tsetse fly</name>
    <dbReference type="NCBI Taxonomy" id="7398"/>
    <lineage>
        <taxon>Eukaryota</taxon>
        <taxon>Metazoa</taxon>
        <taxon>Ecdysozoa</taxon>
        <taxon>Arthropoda</taxon>
        <taxon>Hexapoda</taxon>
        <taxon>Insecta</taxon>
        <taxon>Pterygota</taxon>
        <taxon>Neoptera</taxon>
        <taxon>Endopterygota</taxon>
        <taxon>Diptera</taxon>
        <taxon>Brachycera</taxon>
        <taxon>Muscomorpha</taxon>
        <taxon>Hippoboscoidea</taxon>
        <taxon>Glossinidae</taxon>
        <taxon>Glossina</taxon>
    </lineage>
</organism>
<dbReference type="VEuPathDB" id="VectorBase:GPAI014248"/>
<evidence type="ECO:0000313" key="3">
    <source>
        <dbReference type="Proteomes" id="UP000092445"/>
    </source>
</evidence>
<feature type="transmembrane region" description="Helical" evidence="1">
    <location>
        <begin position="130"/>
        <end position="149"/>
    </location>
</feature>
<evidence type="ECO:0000313" key="2">
    <source>
        <dbReference type="EnsemblMetazoa" id="GPAI014248-PA"/>
    </source>
</evidence>
<protein>
    <submittedName>
        <fullName evidence="2">Uncharacterized protein</fullName>
    </submittedName>
</protein>
<proteinExistence type="predicted"/>